<evidence type="ECO:0000256" key="1">
    <source>
        <dbReference type="ARBA" id="ARBA00005381"/>
    </source>
</evidence>
<dbReference type="AlphaFoldDB" id="A0A2P8E113"/>
<dbReference type="InterPro" id="IPR050697">
    <property type="entry name" value="Adenylyl/Guanylyl_Cyclase_3/4"/>
</dbReference>
<dbReference type="Proteomes" id="UP000243528">
    <property type="component" value="Unassembled WGS sequence"/>
</dbReference>
<sequence length="334" mass="35985">MTIPPDPSRRPTPDELERLLLGATRRYTREQVAEGAGLSVAEAQRYWRALGFPDVGDEQAFTVWDMEALRAVADLVRDSVVDEATAVQMVRALGRMTGRLAEWHVETLAEIVEEAEAGNKGTGSRLTSGYLVAQKLLPEFERLLIYAWRRKLAASVNRLVAIGRIGEAPLLAAPASVGFADLVSFTRLSRGLSVEDLGELVERFEATTNDVIFGSGGRVVKTLGDEVVFVAESPQTAAEIGCRLVAEIGDNPELPDIRVGIATGPVVARLGDVFGTPTNLAARLTAVAERNTVMVDEATADELSDNTRFALRALPPTTVRGLGAVSTYTVSARR</sequence>
<gene>
    <name evidence="3" type="ORF">CLV30_10882</name>
</gene>
<dbReference type="GO" id="GO:0035556">
    <property type="term" value="P:intracellular signal transduction"/>
    <property type="evidence" value="ECO:0007669"/>
    <property type="project" value="InterPro"/>
</dbReference>
<accession>A0A2P8E113</accession>
<feature type="domain" description="Guanylate cyclase" evidence="2">
    <location>
        <begin position="176"/>
        <end position="285"/>
    </location>
</feature>
<dbReference type="EMBL" id="PYGE01000008">
    <property type="protein sequence ID" value="PSL03170.1"/>
    <property type="molecule type" value="Genomic_DNA"/>
</dbReference>
<dbReference type="InterPro" id="IPR029787">
    <property type="entry name" value="Nucleotide_cyclase"/>
</dbReference>
<dbReference type="GO" id="GO:0004016">
    <property type="term" value="F:adenylate cyclase activity"/>
    <property type="evidence" value="ECO:0007669"/>
    <property type="project" value="UniProtKB-ARBA"/>
</dbReference>
<evidence type="ECO:0000313" key="3">
    <source>
        <dbReference type="EMBL" id="PSL03170.1"/>
    </source>
</evidence>
<comment type="similarity">
    <text evidence="1">Belongs to the adenylyl cyclase class-3 family.</text>
</comment>
<dbReference type="Gene3D" id="3.30.70.1230">
    <property type="entry name" value="Nucleotide cyclase"/>
    <property type="match status" value="1"/>
</dbReference>
<dbReference type="RefSeq" id="WP_170119643.1">
    <property type="nucleotide sequence ID" value="NZ_PYGE01000008.1"/>
</dbReference>
<dbReference type="Pfam" id="PF00211">
    <property type="entry name" value="Guanylate_cyc"/>
    <property type="match status" value="1"/>
</dbReference>
<name>A0A2P8E113_9ACTN</name>
<dbReference type="SMR" id="A0A2P8E113"/>
<dbReference type="PANTHER" id="PTHR43081">
    <property type="entry name" value="ADENYLATE CYCLASE, TERMINAL-DIFFERENTIATION SPECIFIC-RELATED"/>
    <property type="match status" value="1"/>
</dbReference>
<dbReference type="CDD" id="cd07302">
    <property type="entry name" value="CHD"/>
    <property type="match status" value="1"/>
</dbReference>
<organism evidence="3 4">
    <name type="scientific">Haloactinopolyspora alba</name>
    <dbReference type="NCBI Taxonomy" id="648780"/>
    <lineage>
        <taxon>Bacteria</taxon>
        <taxon>Bacillati</taxon>
        <taxon>Actinomycetota</taxon>
        <taxon>Actinomycetes</taxon>
        <taxon>Jiangellales</taxon>
        <taxon>Jiangellaceae</taxon>
        <taxon>Haloactinopolyspora</taxon>
    </lineage>
</organism>
<keyword evidence="4" id="KW-1185">Reference proteome</keyword>
<proteinExistence type="inferred from homology"/>
<dbReference type="InterPro" id="IPR001054">
    <property type="entry name" value="A/G_cyclase"/>
</dbReference>
<dbReference type="SUPFAM" id="SSF55073">
    <property type="entry name" value="Nucleotide cyclase"/>
    <property type="match status" value="1"/>
</dbReference>
<dbReference type="SMART" id="SM00044">
    <property type="entry name" value="CYCc"/>
    <property type="match status" value="1"/>
</dbReference>
<reference evidence="3 4" key="1">
    <citation type="submission" date="2018-03" db="EMBL/GenBank/DDBJ databases">
        <title>Genomic Encyclopedia of Archaeal and Bacterial Type Strains, Phase II (KMG-II): from individual species to whole genera.</title>
        <authorList>
            <person name="Goeker M."/>
        </authorList>
    </citation>
    <scope>NUCLEOTIDE SEQUENCE [LARGE SCALE GENOMIC DNA]</scope>
    <source>
        <strain evidence="3 4">DSM 45211</strain>
    </source>
</reference>
<evidence type="ECO:0000259" key="2">
    <source>
        <dbReference type="PROSITE" id="PS50125"/>
    </source>
</evidence>
<evidence type="ECO:0000313" key="4">
    <source>
        <dbReference type="Proteomes" id="UP000243528"/>
    </source>
</evidence>
<dbReference type="PANTHER" id="PTHR43081:SF1">
    <property type="entry name" value="ADENYLATE CYCLASE, TERMINAL-DIFFERENTIATION SPECIFIC"/>
    <property type="match status" value="1"/>
</dbReference>
<dbReference type="GO" id="GO:0009190">
    <property type="term" value="P:cyclic nucleotide biosynthetic process"/>
    <property type="evidence" value="ECO:0007669"/>
    <property type="project" value="InterPro"/>
</dbReference>
<dbReference type="PROSITE" id="PS50125">
    <property type="entry name" value="GUANYLATE_CYCLASE_2"/>
    <property type="match status" value="1"/>
</dbReference>
<protein>
    <submittedName>
        <fullName evidence="3">Adenylate cyclase</fullName>
    </submittedName>
</protein>
<comment type="caution">
    <text evidence="3">The sequence shown here is derived from an EMBL/GenBank/DDBJ whole genome shotgun (WGS) entry which is preliminary data.</text>
</comment>